<dbReference type="HOGENOM" id="CLU_2606359_0_0_1"/>
<dbReference type="EMBL" id="ABDF02000082">
    <property type="protein sequence ID" value="EHK19853.1"/>
    <property type="molecule type" value="Genomic_DNA"/>
</dbReference>
<comment type="caution">
    <text evidence="1">The sequence shown here is derived from an EMBL/GenBank/DDBJ whole genome shotgun (WGS) entry which is preliminary data.</text>
</comment>
<protein>
    <recommendedName>
        <fullName evidence="3">HTH myb-type domain-containing protein</fullName>
    </recommendedName>
</protein>
<accession>G9N0H1</accession>
<sequence>MFKMKRTGWGPYTGAMLKEKRLAREKFTEDDITRLQGAIIEYERDKWKVIAQKMGMSEQTCEQYAKALLSDSPITLLGD</sequence>
<gene>
    <name evidence="1" type="ORF">TRIVIDRAFT_224525</name>
</gene>
<dbReference type="RefSeq" id="XP_013954050.1">
    <property type="nucleotide sequence ID" value="XM_014098575.1"/>
</dbReference>
<proteinExistence type="predicted"/>
<dbReference type="SUPFAM" id="SSF46689">
    <property type="entry name" value="Homeodomain-like"/>
    <property type="match status" value="1"/>
</dbReference>
<evidence type="ECO:0000313" key="1">
    <source>
        <dbReference type="EMBL" id="EHK19853.1"/>
    </source>
</evidence>
<reference evidence="1 2" key="1">
    <citation type="journal article" date="2011" name="Genome Biol.">
        <title>Comparative genome sequence analysis underscores mycoparasitism as the ancestral life style of Trichoderma.</title>
        <authorList>
            <person name="Kubicek C.P."/>
            <person name="Herrera-Estrella A."/>
            <person name="Seidl-Seiboth V."/>
            <person name="Martinez D.A."/>
            <person name="Druzhinina I.S."/>
            <person name="Thon M."/>
            <person name="Zeilinger S."/>
            <person name="Casas-Flores S."/>
            <person name="Horwitz B.A."/>
            <person name="Mukherjee P.K."/>
            <person name="Mukherjee M."/>
            <person name="Kredics L."/>
            <person name="Alcaraz L.D."/>
            <person name="Aerts A."/>
            <person name="Antal Z."/>
            <person name="Atanasova L."/>
            <person name="Cervantes-Badillo M.G."/>
            <person name="Challacombe J."/>
            <person name="Chertkov O."/>
            <person name="McCluskey K."/>
            <person name="Coulpier F."/>
            <person name="Deshpande N."/>
            <person name="von Doehren H."/>
            <person name="Ebbole D.J."/>
            <person name="Esquivel-Naranjo E.U."/>
            <person name="Fekete E."/>
            <person name="Flipphi M."/>
            <person name="Glaser F."/>
            <person name="Gomez-Rodriguez E.Y."/>
            <person name="Gruber S."/>
            <person name="Han C."/>
            <person name="Henrissat B."/>
            <person name="Hermosa R."/>
            <person name="Hernandez-Onate M."/>
            <person name="Karaffa L."/>
            <person name="Kosti I."/>
            <person name="Le Crom S."/>
            <person name="Lindquist E."/>
            <person name="Lucas S."/>
            <person name="Luebeck M."/>
            <person name="Luebeck P.S."/>
            <person name="Margeot A."/>
            <person name="Metz B."/>
            <person name="Misra M."/>
            <person name="Nevalainen H."/>
            <person name="Omann M."/>
            <person name="Packer N."/>
            <person name="Perrone G."/>
            <person name="Uresti-Rivera E.E."/>
            <person name="Salamov A."/>
            <person name="Schmoll M."/>
            <person name="Seiboth B."/>
            <person name="Shapiro H."/>
            <person name="Sukno S."/>
            <person name="Tamayo-Ramos J.A."/>
            <person name="Tisch D."/>
            <person name="Wiest A."/>
            <person name="Wilkinson H.H."/>
            <person name="Zhang M."/>
            <person name="Coutinho P.M."/>
            <person name="Kenerley C.M."/>
            <person name="Monte E."/>
            <person name="Baker S.E."/>
            <person name="Grigoriev I.V."/>
        </authorList>
    </citation>
    <scope>NUCLEOTIDE SEQUENCE [LARGE SCALE GENOMIC DNA]</scope>
    <source>
        <strain evidence="2">Gv29-8 / FGSC 10586</strain>
    </source>
</reference>
<keyword evidence="2" id="KW-1185">Reference proteome</keyword>
<evidence type="ECO:0008006" key="3">
    <source>
        <dbReference type="Google" id="ProtNLM"/>
    </source>
</evidence>
<name>G9N0H1_HYPVG</name>
<dbReference type="InterPro" id="IPR001005">
    <property type="entry name" value="SANT/Myb"/>
</dbReference>
<evidence type="ECO:0000313" key="2">
    <source>
        <dbReference type="Proteomes" id="UP000007115"/>
    </source>
</evidence>
<dbReference type="AlphaFoldDB" id="G9N0H1"/>
<dbReference type="VEuPathDB" id="FungiDB:TRIVIDRAFT_224525"/>
<organism evidence="1 2">
    <name type="scientific">Hypocrea virens (strain Gv29-8 / FGSC 10586)</name>
    <name type="common">Gliocladium virens</name>
    <name type="synonym">Trichoderma virens</name>
    <dbReference type="NCBI Taxonomy" id="413071"/>
    <lineage>
        <taxon>Eukaryota</taxon>
        <taxon>Fungi</taxon>
        <taxon>Dikarya</taxon>
        <taxon>Ascomycota</taxon>
        <taxon>Pezizomycotina</taxon>
        <taxon>Sordariomycetes</taxon>
        <taxon>Hypocreomycetidae</taxon>
        <taxon>Hypocreales</taxon>
        <taxon>Hypocreaceae</taxon>
        <taxon>Trichoderma</taxon>
    </lineage>
</organism>
<dbReference type="InterPro" id="IPR009057">
    <property type="entry name" value="Homeodomain-like_sf"/>
</dbReference>
<dbReference type="CDD" id="cd00167">
    <property type="entry name" value="SANT"/>
    <property type="match status" value="1"/>
</dbReference>
<dbReference type="Proteomes" id="UP000007115">
    <property type="component" value="Unassembled WGS sequence"/>
</dbReference>
<dbReference type="InParanoid" id="G9N0H1"/>
<dbReference type="GeneID" id="25791871"/>